<keyword evidence="2" id="KW-1185">Reference proteome</keyword>
<reference evidence="3" key="1">
    <citation type="submission" date="2017-02" db="UniProtKB">
        <authorList>
            <consortium name="WormBaseParasite"/>
        </authorList>
    </citation>
    <scope>IDENTIFICATION</scope>
</reference>
<gene>
    <name evidence="1" type="ORF">TCLT_LOCUS3468</name>
</gene>
<name>A0A0N5CTB7_THECL</name>
<dbReference type="WBParaSite" id="TCLT_0000347501-mRNA-1">
    <property type="protein sequence ID" value="TCLT_0000347501-mRNA-1"/>
    <property type="gene ID" value="TCLT_0000347501"/>
</dbReference>
<proteinExistence type="predicted"/>
<sequence>MPRGGWPLCIVFPVLRETWVRDYKLKKKTNAVIISIAGRPCSQKRFLEKLTKGIKTQDLYFGQNTLHESKAPQHDNVDCQVSKKHHLQMVSYSALNVKNFIKVVEHVMGLINYYTSVHKLEREEFQIIDHDIRQLLIKYGIHIQPAKGQARMWASLR</sequence>
<organism evidence="3">
    <name type="scientific">Thelazia callipaeda</name>
    <name type="common">Oriental eyeworm</name>
    <name type="synonym">Parasitic nematode</name>
    <dbReference type="NCBI Taxonomy" id="103827"/>
    <lineage>
        <taxon>Eukaryota</taxon>
        <taxon>Metazoa</taxon>
        <taxon>Ecdysozoa</taxon>
        <taxon>Nematoda</taxon>
        <taxon>Chromadorea</taxon>
        <taxon>Rhabditida</taxon>
        <taxon>Spirurina</taxon>
        <taxon>Spiruromorpha</taxon>
        <taxon>Thelazioidea</taxon>
        <taxon>Thelaziidae</taxon>
        <taxon>Thelazia</taxon>
    </lineage>
</organism>
<protein>
    <submittedName>
        <fullName evidence="3">40S ribosomal protein S24</fullName>
    </submittedName>
</protein>
<accession>A0A0N5CTB7</accession>
<evidence type="ECO:0000313" key="2">
    <source>
        <dbReference type="Proteomes" id="UP000276776"/>
    </source>
</evidence>
<dbReference type="AlphaFoldDB" id="A0A0N5CTB7"/>
<evidence type="ECO:0000313" key="1">
    <source>
        <dbReference type="EMBL" id="VDM99953.1"/>
    </source>
</evidence>
<reference evidence="1 2" key="2">
    <citation type="submission" date="2018-11" db="EMBL/GenBank/DDBJ databases">
        <authorList>
            <consortium name="Pathogen Informatics"/>
        </authorList>
    </citation>
    <scope>NUCLEOTIDE SEQUENCE [LARGE SCALE GENOMIC DNA]</scope>
</reference>
<evidence type="ECO:0000313" key="3">
    <source>
        <dbReference type="WBParaSite" id="TCLT_0000347501-mRNA-1"/>
    </source>
</evidence>
<dbReference type="Proteomes" id="UP000276776">
    <property type="component" value="Unassembled WGS sequence"/>
</dbReference>
<dbReference type="OrthoDB" id="6761232at2759"/>
<dbReference type="EMBL" id="UYYF01001539">
    <property type="protein sequence ID" value="VDM99953.1"/>
    <property type="molecule type" value="Genomic_DNA"/>
</dbReference>